<feature type="compositionally biased region" description="Polar residues" evidence="1">
    <location>
        <begin position="104"/>
        <end position="114"/>
    </location>
</feature>
<proteinExistence type="predicted"/>
<keyword evidence="3" id="KW-1185">Reference proteome</keyword>
<evidence type="ECO:0000313" key="2">
    <source>
        <dbReference type="EMBL" id="KAJ1104253.1"/>
    </source>
</evidence>
<name>A0AAV7MQJ0_PLEWA</name>
<evidence type="ECO:0000313" key="3">
    <source>
        <dbReference type="Proteomes" id="UP001066276"/>
    </source>
</evidence>
<evidence type="ECO:0000256" key="1">
    <source>
        <dbReference type="SAM" id="MobiDB-lite"/>
    </source>
</evidence>
<sequence length="151" mass="16263">MRPGGPDQLCLSTRSPMGSFRRRNASGDYLLGSEYTACPRGPPSSPAGHRAHPPSPPCRGTPRLSPGHWNRSLGLAQQRDRRDRSGTKPTKAQSVEERTRLLQEATQFASNPYSALNALPDTAVESTRADSSDAGDSHQSPSLTPRSADDI</sequence>
<dbReference type="AlphaFoldDB" id="A0AAV7MQJ0"/>
<reference evidence="2" key="1">
    <citation type="journal article" date="2022" name="bioRxiv">
        <title>Sequencing and chromosome-scale assembly of the giantPleurodeles waltlgenome.</title>
        <authorList>
            <person name="Brown T."/>
            <person name="Elewa A."/>
            <person name="Iarovenko S."/>
            <person name="Subramanian E."/>
            <person name="Araus A.J."/>
            <person name="Petzold A."/>
            <person name="Susuki M."/>
            <person name="Suzuki K.-i.T."/>
            <person name="Hayashi T."/>
            <person name="Toyoda A."/>
            <person name="Oliveira C."/>
            <person name="Osipova E."/>
            <person name="Leigh N.D."/>
            <person name="Simon A."/>
            <person name="Yun M.H."/>
        </authorList>
    </citation>
    <scope>NUCLEOTIDE SEQUENCE</scope>
    <source>
        <strain evidence="2">20211129_DDA</strain>
        <tissue evidence="2">Liver</tissue>
    </source>
</reference>
<organism evidence="2 3">
    <name type="scientific">Pleurodeles waltl</name>
    <name type="common">Iberian ribbed newt</name>
    <dbReference type="NCBI Taxonomy" id="8319"/>
    <lineage>
        <taxon>Eukaryota</taxon>
        <taxon>Metazoa</taxon>
        <taxon>Chordata</taxon>
        <taxon>Craniata</taxon>
        <taxon>Vertebrata</taxon>
        <taxon>Euteleostomi</taxon>
        <taxon>Amphibia</taxon>
        <taxon>Batrachia</taxon>
        <taxon>Caudata</taxon>
        <taxon>Salamandroidea</taxon>
        <taxon>Salamandridae</taxon>
        <taxon>Pleurodelinae</taxon>
        <taxon>Pleurodeles</taxon>
    </lineage>
</organism>
<protein>
    <submittedName>
        <fullName evidence="2">Uncharacterized protein</fullName>
    </submittedName>
</protein>
<gene>
    <name evidence="2" type="ORF">NDU88_001665</name>
</gene>
<comment type="caution">
    <text evidence="2">The sequence shown here is derived from an EMBL/GenBank/DDBJ whole genome shotgun (WGS) entry which is preliminary data.</text>
</comment>
<dbReference type="Proteomes" id="UP001066276">
    <property type="component" value="Chromosome 9"/>
</dbReference>
<feature type="region of interest" description="Disordered" evidence="1">
    <location>
        <begin position="1"/>
        <end position="151"/>
    </location>
</feature>
<dbReference type="EMBL" id="JANPWB010000013">
    <property type="protein sequence ID" value="KAJ1104253.1"/>
    <property type="molecule type" value="Genomic_DNA"/>
</dbReference>
<accession>A0AAV7MQJ0</accession>